<evidence type="ECO:0000256" key="1">
    <source>
        <dbReference type="SAM" id="MobiDB-lite"/>
    </source>
</evidence>
<feature type="region of interest" description="Disordered" evidence="1">
    <location>
        <begin position="1"/>
        <end position="100"/>
    </location>
</feature>
<comment type="caution">
    <text evidence="2">The sequence shown here is derived from an EMBL/GenBank/DDBJ whole genome shotgun (WGS) entry which is preliminary data.</text>
</comment>
<feature type="compositionally biased region" description="Polar residues" evidence="1">
    <location>
        <begin position="41"/>
        <end position="52"/>
    </location>
</feature>
<protein>
    <submittedName>
        <fullName evidence="2">Uncharacterized protein</fullName>
    </submittedName>
</protein>
<proteinExistence type="predicted"/>
<evidence type="ECO:0000313" key="3">
    <source>
        <dbReference type="Proteomes" id="UP001151699"/>
    </source>
</evidence>
<sequence length="100" mass="11060">MKNVTEDDYGGSEEASRKGRFRVTSSSSSGPPETLGRFRLTPQNQFQSTSPCLQRGRFAVIPEEPGSTGGSQSNELARRNNRSPSPDWDFDTDCVGHHRD</sequence>
<feature type="compositionally biased region" description="Acidic residues" evidence="1">
    <location>
        <begin position="1"/>
        <end position="11"/>
    </location>
</feature>
<name>A0A9Q0MMK3_9DIPT</name>
<accession>A0A9Q0MMK3</accession>
<reference evidence="2" key="1">
    <citation type="submission" date="2022-07" db="EMBL/GenBank/DDBJ databases">
        <authorList>
            <person name="Trinca V."/>
            <person name="Uliana J.V.C."/>
            <person name="Torres T.T."/>
            <person name="Ward R.J."/>
            <person name="Monesi N."/>
        </authorList>
    </citation>
    <scope>NUCLEOTIDE SEQUENCE</scope>
    <source>
        <strain evidence="2">HSMRA1968</strain>
        <tissue evidence="2">Whole embryos</tissue>
    </source>
</reference>
<dbReference type="AlphaFoldDB" id="A0A9Q0MMK3"/>
<dbReference type="OrthoDB" id="7833235at2759"/>
<dbReference type="EMBL" id="WJQU01001981">
    <property type="protein sequence ID" value="KAJ6633482.1"/>
    <property type="molecule type" value="Genomic_DNA"/>
</dbReference>
<keyword evidence="3" id="KW-1185">Reference proteome</keyword>
<gene>
    <name evidence="2" type="ORF">Bhyg_16659</name>
</gene>
<organism evidence="2 3">
    <name type="scientific">Pseudolycoriella hygida</name>
    <dbReference type="NCBI Taxonomy" id="35572"/>
    <lineage>
        <taxon>Eukaryota</taxon>
        <taxon>Metazoa</taxon>
        <taxon>Ecdysozoa</taxon>
        <taxon>Arthropoda</taxon>
        <taxon>Hexapoda</taxon>
        <taxon>Insecta</taxon>
        <taxon>Pterygota</taxon>
        <taxon>Neoptera</taxon>
        <taxon>Endopterygota</taxon>
        <taxon>Diptera</taxon>
        <taxon>Nematocera</taxon>
        <taxon>Sciaroidea</taxon>
        <taxon>Sciaridae</taxon>
        <taxon>Pseudolycoriella</taxon>
    </lineage>
</organism>
<evidence type="ECO:0000313" key="2">
    <source>
        <dbReference type="EMBL" id="KAJ6633482.1"/>
    </source>
</evidence>
<dbReference type="Proteomes" id="UP001151699">
    <property type="component" value="Unassembled WGS sequence"/>
</dbReference>